<protein>
    <submittedName>
        <fullName evidence="2">Uncharacterized protein</fullName>
    </submittedName>
</protein>
<comment type="caution">
    <text evidence="2">The sequence shown here is derived from an EMBL/GenBank/DDBJ whole genome shotgun (WGS) entry which is preliminary data.</text>
</comment>
<organism evidence="2 3">
    <name type="scientific">Streptomyces filamentosus</name>
    <name type="common">Streptomyces roseosporus</name>
    <dbReference type="NCBI Taxonomy" id="67294"/>
    <lineage>
        <taxon>Bacteria</taxon>
        <taxon>Bacillati</taxon>
        <taxon>Actinomycetota</taxon>
        <taxon>Actinomycetes</taxon>
        <taxon>Kitasatosporales</taxon>
        <taxon>Streptomycetaceae</taxon>
        <taxon>Streptomyces</taxon>
    </lineage>
</organism>
<gene>
    <name evidence="2" type="ORF">GCM10017667_78880</name>
</gene>
<evidence type="ECO:0000313" key="3">
    <source>
        <dbReference type="Proteomes" id="UP000632849"/>
    </source>
</evidence>
<sequence>MRGRVDGRTADRSTGCRHALSDEEFRALIREARSEARRGFLGRPPSGETDFSLRTQHAEFGAAAH</sequence>
<keyword evidence="3" id="KW-1185">Reference proteome</keyword>
<feature type="region of interest" description="Disordered" evidence="1">
    <location>
        <begin position="38"/>
        <end position="65"/>
    </location>
</feature>
<evidence type="ECO:0000313" key="2">
    <source>
        <dbReference type="EMBL" id="GHG29550.1"/>
    </source>
</evidence>
<dbReference type="Proteomes" id="UP000632849">
    <property type="component" value="Unassembled WGS sequence"/>
</dbReference>
<proteinExistence type="predicted"/>
<name>A0A919ETR6_STRFL</name>
<reference evidence="2" key="2">
    <citation type="submission" date="2020-09" db="EMBL/GenBank/DDBJ databases">
        <authorList>
            <person name="Sun Q."/>
            <person name="Ohkuma M."/>
        </authorList>
    </citation>
    <scope>NUCLEOTIDE SEQUENCE</scope>
    <source>
        <strain evidence="2">JCM 4122</strain>
    </source>
</reference>
<dbReference type="RefSeq" id="WP_190044902.1">
    <property type="nucleotide sequence ID" value="NZ_BNBE01000004.1"/>
</dbReference>
<evidence type="ECO:0000256" key="1">
    <source>
        <dbReference type="SAM" id="MobiDB-lite"/>
    </source>
</evidence>
<reference evidence="2" key="1">
    <citation type="journal article" date="2014" name="Int. J. Syst. Evol. Microbiol.">
        <title>Complete genome sequence of Corynebacterium casei LMG S-19264T (=DSM 44701T), isolated from a smear-ripened cheese.</title>
        <authorList>
            <consortium name="US DOE Joint Genome Institute (JGI-PGF)"/>
            <person name="Walter F."/>
            <person name="Albersmeier A."/>
            <person name="Kalinowski J."/>
            <person name="Ruckert C."/>
        </authorList>
    </citation>
    <scope>NUCLEOTIDE SEQUENCE</scope>
    <source>
        <strain evidence="2">JCM 4122</strain>
    </source>
</reference>
<accession>A0A919ETR6</accession>
<dbReference type="EMBL" id="BNBE01000004">
    <property type="protein sequence ID" value="GHG29550.1"/>
    <property type="molecule type" value="Genomic_DNA"/>
</dbReference>
<dbReference type="AlphaFoldDB" id="A0A919ETR6"/>